<dbReference type="GO" id="GO:0003677">
    <property type="term" value="F:DNA binding"/>
    <property type="evidence" value="ECO:0007669"/>
    <property type="project" value="InterPro"/>
</dbReference>
<dbReference type="InterPro" id="IPR046847">
    <property type="entry name" value="Xre-like_HTH"/>
</dbReference>
<evidence type="ECO:0000259" key="2">
    <source>
        <dbReference type="Pfam" id="PF20432"/>
    </source>
</evidence>
<dbReference type="Pfam" id="PF20432">
    <property type="entry name" value="Xre-like-HTH"/>
    <property type="match status" value="1"/>
</dbReference>
<dbReference type="RefSeq" id="WP_274739470.1">
    <property type="nucleotide sequence ID" value="NZ_JARBJQ010000010.1"/>
</dbReference>
<accession>A0A930BR34</accession>
<evidence type="ECO:0000313" key="4">
    <source>
        <dbReference type="Proteomes" id="UP000718593"/>
    </source>
</evidence>
<feature type="domain" description="Antitoxin Xre-like helix-turn-helix" evidence="2">
    <location>
        <begin position="49"/>
        <end position="108"/>
    </location>
</feature>
<dbReference type="InterPro" id="IPR024467">
    <property type="entry name" value="Xre/MbcA/ParS-like_toxin-bd"/>
</dbReference>
<dbReference type="AlphaFoldDB" id="A0A930BR34"/>
<gene>
    <name evidence="3" type="ORF">HXL68_01870</name>
</gene>
<protein>
    <submittedName>
        <fullName evidence="3">DUF2384 domain-containing protein</fullName>
    </submittedName>
</protein>
<organism evidence="3 4">
    <name type="scientific">Dechloromonas agitata</name>
    <dbReference type="NCBI Taxonomy" id="73030"/>
    <lineage>
        <taxon>Bacteria</taxon>
        <taxon>Pseudomonadati</taxon>
        <taxon>Pseudomonadota</taxon>
        <taxon>Betaproteobacteria</taxon>
        <taxon>Rhodocyclales</taxon>
        <taxon>Azonexaceae</taxon>
        <taxon>Dechloromonas</taxon>
    </lineage>
</organism>
<name>A0A930BR34_9RHOO</name>
<evidence type="ECO:0000259" key="1">
    <source>
        <dbReference type="Pfam" id="PF09722"/>
    </source>
</evidence>
<reference evidence="3" key="1">
    <citation type="submission" date="2020-04" db="EMBL/GenBank/DDBJ databases">
        <title>Deep metagenomics examines the oral microbiome during advanced dental caries in children, revealing novel taxa and co-occurrences with host molecules.</title>
        <authorList>
            <person name="Baker J.L."/>
            <person name="Morton J.T."/>
            <person name="Dinis M."/>
            <person name="Alvarez R."/>
            <person name="Tran N.C."/>
            <person name="Knight R."/>
            <person name="Edlund A."/>
        </authorList>
    </citation>
    <scope>NUCLEOTIDE SEQUENCE</scope>
    <source>
        <strain evidence="3">JCVI_32_bin.24</strain>
    </source>
</reference>
<comment type="caution">
    <text evidence="3">The sequence shown here is derived from an EMBL/GenBank/DDBJ whole genome shotgun (WGS) entry which is preliminary data.</text>
</comment>
<dbReference type="Proteomes" id="UP000718593">
    <property type="component" value="Unassembled WGS sequence"/>
</dbReference>
<sequence length="167" mass="17326">MAGQAQTPKATRLTADQPAALYAIPGGARSGSAWVDYRDAFLGSPAAVQIEAIRRGAPAGNLLGAAEALRLPRERVYELVGLSVSTAKRKVAANEVLDPLVTERLVRLGGIEKLAEETFGDPALAADWLQAVNVGLGGVAPLSLLDTEIGCREVSRVLHAIAYGGAA</sequence>
<dbReference type="Pfam" id="PF09722">
    <property type="entry name" value="Xre_MbcA_ParS_C"/>
    <property type="match status" value="1"/>
</dbReference>
<proteinExistence type="predicted"/>
<evidence type="ECO:0000313" key="3">
    <source>
        <dbReference type="EMBL" id="MBF1163766.1"/>
    </source>
</evidence>
<dbReference type="EMBL" id="JABZMI010000015">
    <property type="protein sequence ID" value="MBF1163766.1"/>
    <property type="molecule type" value="Genomic_DNA"/>
</dbReference>
<feature type="domain" description="Antitoxin Xre/MbcA/ParS-like toxin-binding" evidence="1">
    <location>
        <begin position="115"/>
        <end position="164"/>
    </location>
</feature>